<dbReference type="InterPro" id="IPR008875">
    <property type="entry name" value="TraX"/>
</dbReference>
<dbReference type="KEGG" id="lgo:JCM16774_1933"/>
<evidence type="ECO:0000256" key="1">
    <source>
        <dbReference type="SAM" id="Phobius"/>
    </source>
</evidence>
<keyword evidence="1" id="KW-0812">Transmembrane</keyword>
<proteinExistence type="predicted"/>
<sequence length="212" mass="24942">MDLFILKMIGIVTMFTDHWYHVIGGSEVLNIIGRTAFPIFAFSLGEGYVHTKNLKKYLLRLFLFAIIIHLMIFYMNYSLNIFFTLFTGLLIISLYHSKKINILPKIIIIEILCYISVKFDFDYGIYGILTIMIFHFFRQDKIKITISFLLLNIAAPFISDISKIQIYSMFGLIPIFLYNGKKGRNMKYFFYLFYPLHFLVLEGIKLLLKNGF</sequence>
<gene>
    <name evidence="2" type="ORF">JCM16774_1933</name>
</gene>
<feature type="transmembrane region" description="Helical" evidence="1">
    <location>
        <begin position="57"/>
        <end position="75"/>
    </location>
</feature>
<organism evidence="2 3">
    <name type="scientific">Pseudoleptotrichia goodfellowii</name>
    <dbReference type="NCBI Taxonomy" id="157692"/>
    <lineage>
        <taxon>Bacteria</taxon>
        <taxon>Fusobacteriati</taxon>
        <taxon>Fusobacteriota</taxon>
        <taxon>Fusobacteriia</taxon>
        <taxon>Fusobacteriales</taxon>
        <taxon>Leptotrichiaceae</taxon>
        <taxon>Pseudoleptotrichia</taxon>
    </lineage>
</organism>
<keyword evidence="1" id="KW-1133">Transmembrane helix</keyword>
<dbReference type="EMBL" id="AP019822">
    <property type="protein sequence ID" value="BBM36987.1"/>
    <property type="molecule type" value="Genomic_DNA"/>
</dbReference>
<dbReference type="OrthoDB" id="9781069at2"/>
<accession>A0A510JCQ8</accession>
<evidence type="ECO:0000313" key="3">
    <source>
        <dbReference type="Proteomes" id="UP000321606"/>
    </source>
</evidence>
<feature type="transmembrane region" description="Helical" evidence="1">
    <location>
        <begin position="188"/>
        <end position="208"/>
    </location>
</feature>
<feature type="transmembrane region" description="Helical" evidence="1">
    <location>
        <begin position="81"/>
        <end position="97"/>
    </location>
</feature>
<dbReference type="AlphaFoldDB" id="A0A510JCQ8"/>
<dbReference type="Proteomes" id="UP000321606">
    <property type="component" value="Chromosome"/>
</dbReference>
<feature type="transmembrane region" description="Helical" evidence="1">
    <location>
        <begin position="142"/>
        <end position="158"/>
    </location>
</feature>
<name>A0A510JCQ8_9FUSO</name>
<evidence type="ECO:0000313" key="2">
    <source>
        <dbReference type="EMBL" id="BBM36987.1"/>
    </source>
</evidence>
<reference evidence="2 3" key="1">
    <citation type="submission" date="2019-07" db="EMBL/GenBank/DDBJ databases">
        <title>Complete Genome Sequence of Leptotrichia goodfellowii Strain JCM 16774.</title>
        <authorList>
            <person name="Watanabe S."/>
            <person name="Cui L."/>
        </authorList>
    </citation>
    <scope>NUCLEOTIDE SEQUENCE [LARGE SCALE GENOMIC DNA]</scope>
    <source>
        <strain evidence="2 3">JCM16774</strain>
    </source>
</reference>
<protein>
    <submittedName>
        <fullName evidence="2">TraX protein</fullName>
    </submittedName>
</protein>
<feature type="transmembrane region" description="Helical" evidence="1">
    <location>
        <begin position="20"/>
        <end position="45"/>
    </location>
</feature>
<keyword evidence="1" id="KW-0472">Membrane</keyword>
<dbReference type="STRING" id="714315.GCA_000516535_01938"/>
<dbReference type="Pfam" id="PF05857">
    <property type="entry name" value="TraX"/>
    <property type="match status" value="1"/>
</dbReference>